<keyword evidence="4" id="KW-1185">Reference proteome</keyword>
<evidence type="ECO:0000256" key="1">
    <source>
        <dbReference type="SAM" id="MobiDB-lite"/>
    </source>
</evidence>
<accession>A0A6V8LT31</accession>
<dbReference type="EMBL" id="BLTE01000008">
    <property type="protein sequence ID" value="GFK94120.1"/>
    <property type="molecule type" value="Genomic_DNA"/>
</dbReference>
<feature type="region of interest" description="Disordered" evidence="1">
    <location>
        <begin position="45"/>
        <end position="65"/>
    </location>
</feature>
<dbReference type="SUPFAM" id="SSF48452">
    <property type="entry name" value="TPR-like"/>
    <property type="match status" value="1"/>
</dbReference>
<evidence type="ECO:0000313" key="4">
    <source>
        <dbReference type="Proteomes" id="UP000494245"/>
    </source>
</evidence>
<keyword evidence="2" id="KW-0732">Signal</keyword>
<name>A0A6V8LT31_9BACT</name>
<evidence type="ECO:0000256" key="2">
    <source>
        <dbReference type="SAM" id="SignalP"/>
    </source>
</evidence>
<proteinExistence type="predicted"/>
<dbReference type="RefSeq" id="WP_173083897.1">
    <property type="nucleotide sequence ID" value="NZ_BLTE01000008.1"/>
</dbReference>
<dbReference type="AlphaFoldDB" id="A0A6V8LT31"/>
<feature type="signal peptide" evidence="2">
    <location>
        <begin position="1"/>
        <end position="24"/>
    </location>
</feature>
<organism evidence="3 4">
    <name type="scientific">Fundidesulfovibrio magnetotacticus</name>
    <dbReference type="NCBI Taxonomy" id="2730080"/>
    <lineage>
        <taxon>Bacteria</taxon>
        <taxon>Pseudomonadati</taxon>
        <taxon>Thermodesulfobacteriota</taxon>
        <taxon>Desulfovibrionia</taxon>
        <taxon>Desulfovibrionales</taxon>
        <taxon>Desulfovibrionaceae</taxon>
        <taxon>Fundidesulfovibrio</taxon>
    </lineage>
</organism>
<dbReference type="Gene3D" id="1.25.40.10">
    <property type="entry name" value="Tetratricopeptide repeat domain"/>
    <property type="match status" value="1"/>
</dbReference>
<protein>
    <recommendedName>
        <fullName evidence="5">Tetratricopeptide repeat protein</fullName>
    </recommendedName>
</protein>
<reference evidence="3 4" key="2">
    <citation type="submission" date="2020-05" db="EMBL/GenBank/DDBJ databases">
        <title>Draft genome sequence of Desulfovibrio sp. strainFSS-1.</title>
        <authorList>
            <person name="Shimoshige H."/>
            <person name="Kobayashi H."/>
            <person name="Maekawa T."/>
        </authorList>
    </citation>
    <scope>NUCLEOTIDE SEQUENCE [LARGE SCALE GENOMIC DNA]</scope>
    <source>
        <strain evidence="3 4">SIID29052-01</strain>
    </source>
</reference>
<dbReference type="InterPro" id="IPR011990">
    <property type="entry name" value="TPR-like_helical_dom_sf"/>
</dbReference>
<sequence>MWRRLLSAFPMAALLGLAAAIALAQPTVTRDPSPDHAVRAPLNQLVTPAPAQPDATVQRDDSGTLVSPYQPAPPGLAMGRNQGRASIPLDMENINQGWDHLNAGQPADALAHFEKAQRSKEQGLAAEATLGSAYALWRLGRETQAAESFKTLVDAGFRLPETLPNLLFLLHKRGGPKAVEPYLQLLPEEDRARWRK</sequence>
<dbReference type="Pfam" id="PF13432">
    <property type="entry name" value="TPR_16"/>
    <property type="match status" value="1"/>
</dbReference>
<comment type="caution">
    <text evidence="3">The sequence shown here is derived from an EMBL/GenBank/DDBJ whole genome shotgun (WGS) entry which is preliminary data.</text>
</comment>
<dbReference type="Proteomes" id="UP000494245">
    <property type="component" value="Unassembled WGS sequence"/>
</dbReference>
<gene>
    <name evidence="3" type="ORF">NNJEOMEG_01959</name>
</gene>
<reference evidence="3 4" key="1">
    <citation type="submission" date="2020-04" db="EMBL/GenBank/DDBJ databases">
        <authorList>
            <consortium name="Desulfovibrio sp. FSS-1 genome sequencing consortium"/>
            <person name="Shimoshige H."/>
            <person name="Kobayashi H."/>
            <person name="Maekawa T."/>
        </authorList>
    </citation>
    <scope>NUCLEOTIDE SEQUENCE [LARGE SCALE GENOMIC DNA]</scope>
    <source>
        <strain evidence="3 4">SIID29052-01</strain>
    </source>
</reference>
<feature type="chain" id="PRO_5028935550" description="Tetratricopeptide repeat protein" evidence="2">
    <location>
        <begin position="25"/>
        <end position="196"/>
    </location>
</feature>
<evidence type="ECO:0000313" key="3">
    <source>
        <dbReference type="EMBL" id="GFK94120.1"/>
    </source>
</evidence>
<evidence type="ECO:0008006" key="5">
    <source>
        <dbReference type="Google" id="ProtNLM"/>
    </source>
</evidence>